<dbReference type="OrthoDB" id="2327887at2759"/>
<gene>
    <name evidence="8" type="ORF">CHRIB12_LOCUS6221</name>
</gene>
<dbReference type="PROSITE" id="PS00107">
    <property type="entry name" value="PROTEIN_KINASE_ATP"/>
    <property type="match status" value="1"/>
</dbReference>
<evidence type="ECO:0000313" key="8">
    <source>
        <dbReference type="EMBL" id="CAB5355929.1"/>
    </source>
</evidence>
<dbReference type="VEuPathDB" id="FungiDB:RhiirFUN_012150"/>
<organism evidence="8 9">
    <name type="scientific">Rhizophagus irregularis</name>
    <dbReference type="NCBI Taxonomy" id="588596"/>
    <lineage>
        <taxon>Eukaryota</taxon>
        <taxon>Fungi</taxon>
        <taxon>Fungi incertae sedis</taxon>
        <taxon>Mucoromycota</taxon>
        <taxon>Glomeromycotina</taxon>
        <taxon>Glomeromycetes</taxon>
        <taxon>Glomerales</taxon>
        <taxon>Glomeraceae</taxon>
        <taxon>Rhizophagus</taxon>
    </lineage>
</organism>
<evidence type="ECO:0000256" key="5">
    <source>
        <dbReference type="ARBA" id="ARBA00022840"/>
    </source>
</evidence>
<keyword evidence="3 6" id="KW-0547">Nucleotide-binding</keyword>
<name>A0A916E3G2_9GLOM</name>
<evidence type="ECO:0000256" key="4">
    <source>
        <dbReference type="ARBA" id="ARBA00022777"/>
    </source>
</evidence>
<evidence type="ECO:0000313" key="9">
    <source>
        <dbReference type="Proteomes" id="UP000684084"/>
    </source>
</evidence>
<dbReference type="PANTHER" id="PTHR46485">
    <property type="entry name" value="LIM DOMAIN KINASE 1"/>
    <property type="match status" value="1"/>
</dbReference>
<keyword evidence="2" id="KW-0808">Transferase</keyword>
<feature type="binding site" evidence="6">
    <location>
        <position position="52"/>
    </location>
    <ligand>
        <name>ATP</name>
        <dbReference type="ChEBI" id="CHEBI:30616"/>
    </ligand>
</feature>
<dbReference type="PANTHER" id="PTHR46485:SF5">
    <property type="entry name" value="CENTER DIVIDER, ISOFORM A"/>
    <property type="match status" value="1"/>
</dbReference>
<dbReference type="InterPro" id="IPR050940">
    <property type="entry name" value="Actin_reg-Ser/Thr_kinase"/>
</dbReference>
<accession>A0A916E3G2</accession>
<evidence type="ECO:0000256" key="6">
    <source>
        <dbReference type="PROSITE-ProRule" id="PRU10141"/>
    </source>
</evidence>
<evidence type="ECO:0000256" key="2">
    <source>
        <dbReference type="ARBA" id="ARBA00022679"/>
    </source>
</evidence>
<proteinExistence type="predicted"/>
<dbReference type="AlphaFoldDB" id="A0A916E3G2"/>
<keyword evidence="4" id="KW-0418">Kinase</keyword>
<comment type="caution">
    <text evidence="8">The sequence shown here is derived from an EMBL/GenBank/DDBJ whole genome shotgun (WGS) entry which is preliminary data.</text>
</comment>
<dbReference type="InterPro" id="IPR017441">
    <property type="entry name" value="Protein_kinase_ATP_BS"/>
</dbReference>
<keyword evidence="5 6" id="KW-0067">ATP-binding</keyword>
<feature type="domain" description="Protein kinase" evidence="7">
    <location>
        <begin position="23"/>
        <end position="326"/>
    </location>
</feature>
<reference evidence="8" key="1">
    <citation type="submission" date="2020-05" db="EMBL/GenBank/DDBJ databases">
        <authorList>
            <person name="Rincon C."/>
            <person name="Sanders R I."/>
            <person name="Robbins C."/>
            <person name="Chaturvedi A."/>
        </authorList>
    </citation>
    <scope>NUCLEOTIDE SEQUENCE</scope>
    <source>
        <strain evidence="8">CHB12</strain>
    </source>
</reference>
<dbReference type="InterPro" id="IPR000719">
    <property type="entry name" value="Prot_kinase_dom"/>
</dbReference>
<dbReference type="PROSITE" id="PS50011">
    <property type="entry name" value="PROTEIN_KINASE_DOM"/>
    <property type="match status" value="1"/>
</dbReference>
<keyword evidence="1" id="KW-0723">Serine/threonine-protein kinase</keyword>
<evidence type="ECO:0000256" key="1">
    <source>
        <dbReference type="ARBA" id="ARBA00022527"/>
    </source>
</evidence>
<evidence type="ECO:0000256" key="3">
    <source>
        <dbReference type="ARBA" id="ARBA00022741"/>
    </source>
</evidence>
<dbReference type="Proteomes" id="UP000684084">
    <property type="component" value="Unassembled WGS sequence"/>
</dbReference>
<dbReference type="GO" id="GO:0005524">
    <property type="term" value="F:ATP binding"/>
    <property type="evidence" value="ECO:0007669"/>
    <property type="project" value="UniProtKB-UniRule"/>
</dbReference>
<evidence type="ECO:0000259" key="7">
    <source>
        <dbReference type="PROSITE" id="PS50011"/>
    </source>
</evidence>
<sequence>MEQTWLEKSIRKKHINFHKYGDFENIEIIGRGAHGRVSKAEWVNRDMCIAIKSIKVFSNTDEDIWKNFIKELKNHRKVDYHKNIIRFYGISKDPTLGEYLMILEYANQGTLRNYLQNPDRIKNWSIKSKFAKELTSGMKCLHEEGIIHRDLHSNNVLVHDHTIKIADLDVSEKLKKMNLNHKSQLQLPSQSFCLTSSTSSDKITSSSSSYTNDFSVSISDELEEIKKMADDKINNKENNNTQGSKEDNEKIIISEDENFLNILVTIFVNSINNGDEYYQTAISLFCFIEENNKDPNDILKLLKLTQAIEHHSLIQWVIIFLDNVIY</sequence>
<protein>
    <recommendedName>
        <fullName evidence="7">Protein kinase domain-containing protein</fullName>
    </recommendedName>
</protein>
<dbReference type="GO" id="GO:0004674">
    <property type="term" value="F:protein serine/threonine kinase activity"/>
    <property type="evidence" value="ECO:0007669"/>
    <property type="project" value="UniProtKB-KW"/>
</dbReference>
<dbReference type="Pfam" id="PF00069">
    <property type="entry name" value="Pkinase"/>
    <property type="match status" value="1"/>
</dbReference>
<dbReference type="EMBL" id="CAGKOT010000010">
    <property type="protein sequence ID" value="CAB5355929.1"/>
    <property type="molecule type" value="Genomic_DNA"/>
</dbReference>